<evidence type="ECO:0000313" key="1">
    <source>
        <dbReference type="EMBL" id="KUM49671.1"/>
    </source>
</evidence>
<geneLocation type="mitochondrion" evidence="1"/>
<keyword evidence="1" id="KW-0496">Mitochondrion</keyword>
<accession>A0A117NIB0</accession>
<protein>
    <submittedName>
        <fullName evidence="1">Uncharacterized protein</fullName>
    </submittedName>
</protein>
<proteinExistence type="predicted"/>
<sequence>MQATSVEWKTTELPRFLYVIERCLSTRSNEPLHSSDCESRFRLEKMVHSTFENMKNEIR</sequence>
<organism evidence="1">
    <name type="scientific">Picea glauca</name>
    <name type="common">White spruce</name>
    <name type="synonym">Pinus glauca</name>
    <dbReference type="NCBI Taxonomy" id="3330"/>
    <lineage>
        <taxon>Eukaryota</taxon>
        <taxon>Viridiplantae</taxon>
        <taxon>Streptophyta</taxon>
        <taxon>Embryophyta</taxon>
        <taxon>Tracheophyta</taxon>
        <taxon>Spermatophyta</taxon>
        <taxon>Pinopsida</taxon>
        <taxon>Pinidae</taxon>
        <taxon>Conifers I</taxon>
        <taxon>Pinales</taxon>
        <taxon>Pinaceae</taxon>
        <taxon>Picea</taxon>
    </lineage>
</organism>
<comment type="caution">
    <text evidence="1">The sequence shown here is derived from an EMBL/GenBank/DDBJ whole genome shotgun (WGS) entry which is preliminary data.</text>
</comment>
<dbReference type="EMBL" id="LKAM01000002">
    <property type="protein sequence ID" value="KUM49671.1"/>
    <property type="molecule type" value="Genomic_DNA"/>
</dbReference>
<gene>
    <name evidence="1" type="ORF">ABT39_MTgene2897</name>
</gene>
<dbReference type="AlphaFoldDB" id="A0A117NIB0"/>
<reference evidence="1" key="1">
    <citation type="journal article" date="2015" name="Genome Biol. Evol.">
        <title>Organellar Genomes of White Spruce (Picea glauca): Assembly and Annotation.</title>
        <authorList>
            <person name="Jackman S.D."/>
            <person name="Warren R.L."/>
            <person name="Gibb E.A."/>
            <person name="Vandervalk B.P."/>
            <person name="Mohamadi H."/>
            <person name="Chu J."/>
            <person name="Raymond A."/>
            <person name="Pleasance S."/>
            <person name="Coope R."/>
            <person name="Wildung M.R."/>
            <person name="Ritland C.E."/>
            <person name="Bousquet J."/>
            <person name="Jones S.J."/>
            <person name="Bohlmann J."/>
            <person name="Birol I."/>
        </authorList>
    </citation>
    <scope>NUCLEOTIDE SEQUENCE [LARGE SCALE GENOMIC DNA]</scope>
    <source>
        <tissue evidence="1">Flushing bud</tissue>
    </source>
</reference>
<name>A0A117NIB0_PICGL</name>